<dbReference type="AlphaFoldDB" id="A0A8J5MJF7"/>
<proteinExistence type="predicted"/>
<dbReference type="PANTHER" id="PTHR37159:SF1">
    <property type="entry name" value="GH11867P"/>
    <property type="match status" value="1"/>
</dbReference>
<dbReference type="OrthoDB" id="6361347at2759"/>
<keyword evidence="4" id="KW-1185">Reference proteome</keyword>
<evidence type="ECO:0000313" key="3">
    <source>
        <dbReference type="EMBL" id="KAG7153679.1"/>
    </source>
</evidence>
<name>A0A8J5MJF7_HOMAM</name>
<feature type="region of interest" description="Disordered" evidence="1">
    <location>
        <begin position="95"/>
        <end position="117"/>
    </location>
</feature>
<dbReference type="EMBL" id="JAHLQT010046319">
    <property type="protein sequence ID" value="KAG7153679.1"/>
    <property type="molecule type" value="Genomic_DNA"/>
</dbReference>
<evidence type="ECO:0000256" key="2">
    <source>
        <dbReference type="SAM" id="Phobius"/>
    </source>
</evidence>
<keyword evidence="2" id="KW-0472">Membrane</keyword>
<sequence>MGDVLVAFVDCHWKHINSNSSHKHSLDKGEATPSPTHQEAEQPATKAKAGVMFPPPGGLCQAQLREECPHLASTSPASTTLSEVVLNSSVPPSPRLTQLLEGLNQPGDSGNPPHPPQWLDRELFDRGRKFCSRYLFSLSFSELLSLVLMLSTERALRPLIYTGQSDTPLKAMKRYVSTLLHIVTWFTGDVWAPEDSAHEDILSIRYTHNKLAKGFNSSPTCNEKVRNISVSERGHEEPSNSLNKVIRQDLQRVVEDKLYLENDKPIVYMSQLDMALTQYSFMGLIVTHPEKMGAGAATEEELAGLIHFWRGLGWLLGIDDKYNLCSGSVKETKELCLEVERLIAIPSLAVVDWDYEHMAASLITGIGYIIPILSYPAMFRYLAYTINFPIPAFVSRMSYRHSFQYWVMRMTFGLILLLPWLSLRFSSSFRTLVDRVQKRNKSNKSSRCPFSK</sequence>
<evidence type="ECO:0000313" key="4">
    <source>
        <dbReference type="Proteomes" id="UP000747542"/>
    </source>
</evidence>
<dbReference type="PANTHER" id="PTHR37159">
    <property type="entry name" value="GH11867P"/>
    <property type="match status" value="1"/>
</dbReference>
<organism evidence="3 4">
    <name type="scientific">Homarus americanus</name>
    <name type="common">American lobster</name>
    <dbReference type="NCBI Taxonomy" id="6706"/>
    <lineage>
        <taxon>Eukaryota</taxon>
        <taxon>Metazoa</taxon>
        <taxon>Ecdysozoa</taxon>
        <taxon>Arthropoda</taxon>
        <taxon>Crustacea</taxon>
        <taxon>Multicrustacea</taxon>
        <taxon>Malacostraca</taxon>
        <taxon>Eumalacostraca</taxon>
        <taxon>Eucarida</taxon>
        <taxon>Decapoda</taxon>
        <taxon>Pleocyemata</taxon>
        <taxon>Astacidea</taxon>
        <taxon>Nephropoidea</taxon>
        <taxon>Nephropidae</taxon>
        <taxon>Homarus</taxon>
    </lineage>
</organism>
<keyword evidence="2" id="KW-0812">Transmembrane</keyword>
<reference evidence="3" key="1">
    <citation type="journal article" date="2021" name="Sci. Adv.">
        <title>The American lobster genome reveals insights on longevity, neural, and immune adaptations.</title>
        <authorList>
            <person name="Polinski J.M."/>
            <person name="Zimin A.V."/>
            <person name="Clark K.F."/>
            <person name="Kohn A.B."/>
            <person name="Sadowski N."/>
            <person name="Timp W."/>
            <person name="Ptitsyn A."/>
            <person name="Khanna P."/>
            <person name="Romanova D.Y."/>
            <person name="Williams P."/>
            <person name="Greenwood S.J."/>
            <person name="Moroz L.L."/>
            <person name="Walt D.R."/>
            <person name="Bodnar A.G."/>
        </authorList>
    </citation>
    <scope>NUCLEOTIDE SEQUENCE</scope>
    <source>
        <strain evidence="3">GMGI-L3</strain>
    </source>
</reference>
<evidence type="ECO:0000256" key="1">
    <source>
        <dbReference type="SAM" id="MobiDB-lite"/>
    </source>
</evidence>
<evidence type="ECO:0008006" key="5">
    <source>
        <dbReference type="Google" id="ProtNLM"/>
    </source>
</evidence>
<comment type="caution">
    <text evidence="3">The sequence shown here is derived from an EMBL/GenBank/DDBJ whole genome shotgun (WGS) entry which is preliminary data.</text>
</comment>
<protein>
    <recommendedName>
        <fullName evidence="5">ER-bound oxygenase mpaB/mpaB'/Rubber oxygenase catalytic domain-containing protein</fullName>
    </recommendedName>
</protein>
<feature type="transmembrane region" description="Helical" evidence="2">
    <location>
        <begin position="403"/>
        <end position="423"/>
    </location>
</feature>
<dbReference type="Proteomes" id="UP000747542">
    <property type="component" value="Unassembled WGS sequence"/>
</dbReference>
<feature type="region of interest" description="Disordered" evidence="1">
    <location>
        <begin position="19"/>
        <end position="50"/>
    </location>
</feature>
<gene>
    <name evidence="3" type="ORF">Hamer_G009346</name>
</gene>
<feature type="transmembrane region" description="Helical" evidence="2">
    <location>
        <begin position="362"/>
        <end position="383"/>
    </location>
</feature>
<keyword evidence="2" id="KW-1133">Transmembrane helix</keyword>
<accession>A0A8J5MJF7</accession>